<dbReference type="Pfam" id="PF11583">
    <property type="entry name" value="AurF"/>
    <property type="match status" value="1"/>
</dbReference>
<dbReference type="AlphaFoldDB" id="A0A7G7BHZ5"/>
<dbReference type="Proteomes" id="UP000515307">
    <property type="component" value="Chromosome"/>
</dbReference>
<reference evidence="2" key="1">
    <citation type="submission" date="2019-10" db="EMBL/GenBank/DDBJ databases">
        <title>Antimicrobial potential of Antarctic Bacteria.</title>
        <authorList>
            <person name="Benaud N."/>
            <person name="Edwards R.J."/>
            <person name="Ferrari B.C."/>
        </authorList>
    </citation>
    <scope>NUCLEOTIDE SEQUENCE [LARGE SCALE GENOMIC DNA]</scope>
    <source>
        <strain evidence="2">NBSH44</strain>
    </source>
</reference>
<sequence length="311" mass="35682">MSTATERDVQLLRDALGPLRDREQIAARLLESSAKHSFDPDTELDWDAGIEDGKWFWPPELVSLYDTPLWRKMSEEQRMELARHEAASLSSLGIWFEIILMQLLVRHIYDKALTSNHVRYALTEIADECRHSLMFGRMIAWGGSPEYPVPRLYHNLARVMKTISTTPGSFASTLLGEEILDWMQRLTFPDERVQTLVRGVTRIHVVEEARHVRYAREELRRQMVTAPRWERELTRVSCGQAARVFSVCFVNPLVYEHVGLDRREAVAQVKASGHRAEVMQSGAKRLTDFLDDIGVLNGVGRRLWKSSGLLA</sequence>
<dbReference type="RefSeq" id="WP_185298498.1">
    <property type="nucleotide sequence ID" value="NZ_CP045702.1"/>
</dbReference>
<evidence type="ECO:0000313" key="2">
    <source>
        <dbReference type="Proteomes" id="UP000515307"/>
    </source>
</evidence>
<keyword evidence="2" id="KW-1185">Reference proteome</keyword>
<dbReference type="GO" id="GO:0016491">
    <property type="term" value="F:oxidoreductase activity"/>
    <property type="evidence" value="ECO:0007669"/>
    <property type="project" value="InterPro"/>
</dbReference>
<organism evidence="1 2">
    <name type="scientific">Streptomyces finlayi</name>
    <dbReference type="NCBI Taxonomy" id="67296"/>
    <lineage>
        <taxon>Bacteria</taxon>
        <taxon>Bacillati</taxon>
        <taxon>Actinomycetota</taxon>
        <taxon>Actinomycetes</taxon>
        <taxon>Kitasatosporales</taxon>
        <taxon>Streptomycetaceae</taxon>
        <taxon>Streptomyces</taxon>
    </lineage>
</organism>
<evidence type="ECO:0000313" key="1">
    <source>
        <dbReference type="EMBL" id="QNE74960.1"/>
    </source>
</evidence>
<accession>A0A7G7BHZ5</accession>
<dbReference type="SUPFAM" id="SSF47240">
    <property type="entry name" value="Ferritin-like"/>
    <property type="match status" value="1"/>
</dbReference>
<dbReference type="InterPro" id="IPR012348">
    <property type="entry name" value="RNR-like"/>
</dbReference>
<dbReference type="Gene3D" id="1.10.620.20">
    <property type="entry name" value="Ribonucleotide Reductase, subunit A"/>
    <property type="match status" value="1"/>
</dbReference>
<proteinExistence type="predicted"/>
<dbReference type="KEGG" id="sfiy:F0344_10335"/>
<dbReference type="InterPro" id="IPR009078">
    <property type="entry name" value="Ferritin-like_SF"/>
</dbReference>
<dbReference type="EMBL" id="CP045702">
    <property type="protein sequence ID" value="QNE74960.1"/>
    <property type="molecule type" value="Genomic_DNA"/>
</dbReference>
<dbReference type="InterPro" id="IPR025859">
    <property type="entry name" value="AurF/CmlI"/>
</dbReference>
<protein>
    <submittedName>
        <fullName evidence="1">Diiron oxygenase</fullName>
    </submittedName>
</protein>
<gene>
    <name evidence="1" type="ORF">F0344_10335</name>
</gene>
<name>A0A7G7BHZ5_9ACTN</name>